<evidence type="ECO:0000259" key="1">
    <source>
        <dbReference type="SMART" id="SM00507"/>
    </source>
</evidence>
<protein>
    <submittedName>
        <fullName evidence="2">HNH endonuclease</fullName>
    </submittedName>
</protein>
<dbReference type="CDD" id="cd00085">
    <property type="entry name" value="HNHc"/>
    <property type="match status" value="1"/>
</dbReference>
<dbReference type="InterPro" id="IPR002711">
    <property type="entry name" value="HNH"/>
</dbReference>
<accession>A0A943STM3</accession>
<keyword evidence="2" id="KW-0540">Nuclease</keyword>
<dbReference type="SMART" id="SM00507">
    <property type="entry name" value="HNHc"/>
    <property type="match status" value="1"/>
</dbReference>
<dbReference type="AlphaFoldDB" id="A0A943STM3"/>
<keyword evidence="2" id="KW-0255">Endonuclease</keyword>
<dbReference type="GO" id="GO:0004519">
    <property type="term" value="F:endonuclease activity"/>
    <property type="evidence" value="ECO:0007669"/>
    <property type="project" value="UniProtKB-KW"/>
</dbReference>
<dbReference type="InterPro" id="IPR003615">
    <property type="entry name" value="HNH_nuc"/>
</dbReference>
<dbReference type="GO" id="GO:0008270">
    <property type="term" value="F:zinc ion binding"/>
    <property type="evidence" value="ECO:0007669"/>
    <property type="project" value="InterPro"/>
</dbReference>
<dbReference type="Gene3D" id="1.10.30.50">
    <property type="match status" value="1"/>
</dbReference>
<evidence type="ECO:0000313" key="2">
    <source>
        <dbReference type="EMBL" id="MBS6536722.1"/>
    </source>
</evidence>
<dbReference type="EMBL" id="JAGZZN010000019">
    <property type="protein sequence ID" value="MBS6536722.1"/>
    <property type="molecule type" value="Genomic_DNA"/>
</dbReference>
<reference evidence="2" key="1">
    <citation type="submission" date="2021-02" db="EMBL/GenBank/DDBJ databases">
        <title>Infant gut strain persistence is associated with maternal origin, phylogeny, and functional potential including surface adhesion and iron acquisition.</title>
        <authorList>
            <person name="Lou Y.C."/>
        </authorList>
    </citation>
    <scope>NUCLEOTIDE SEQUENCE</scope>
    <source>
        <strain evidence="2">L3_060_000G1_dasL3_060_000G1_metabat.metabat.86_ sub</strain>
    </source>
</reference>
<comment type="caution">
    <text evidence="2">The sequence shown here is derived from an EMBL/GenBank/DDBJ whole genome shotgun (WGS) entry which is preliminary data.</text>
</comment>
<name>A0A943STM3_STRPA</name>
<dbReference type="GO" id="GO:0003676">
    <property type="term" value="F:nucleic acid binding"/>
    <property type="evidence" value="ECO:0007669"/>
    <property type="project" value="InterPro"/>
</dbReference>
<dbReference type="Proteomes" id="UP000761167">
    <property type="component" value="Unassembled WGS sequence"/>
</dbReference>
<proteinExistence type="predicted"/>
<keyword evidence="2" id="KW-0378">Hydrolase</keyword>
<organism evidence="2 3">
    <name type="scientific">Streptococcus parasanguinis</name>
    <dbReference type="NCBI Taxonomy" id="1318"/>
    <lineage>
        <taxon>Bacteria</taxon>
        <taxon>Bacillati</taxon>
        <taxon>Bacillota</taxon>
        <taxon>Bacilli</taxon>
        <taxon>Lactobacillales</taxon>
        <taxon>Streptococcaceae</taxon>
        <taxon>Streptococcus</taxon>
    </lineage>
</organism>
<evidence type="ECO:0000313" key="3">
    <source>
        <dbReference type="Proteomes" id="UP000761167"/>
    </source>
</evidence>
<dbReference type="Pfam" id="PF01844">
    <property type="entry name" value="HNH"/>
    <property type="match status" value="1"/>
</dbReference>
<feature type="domain" description="HNH nuclease" evidence="1">
    <location>
        <begin position="52"/>
        <end position="113"/>
    </location>
</feature>
<gene>
    <name evidence="2" type="ORF">KH363_04155</name>
</gene>
<sequence length="210" mass="25003">MSDYRFVGEEEADVAKIIQEKNLLAYKIDKRTIKDDNRGKHYDKIKNKCSNYYETFQEIYHQKCGYCGVSVSINSAPQYELDHFINELQKTSPNGKSVDHIENLIFACRNCNQAKKEFDTKKIIGIVHPDGENIKKVFERDKYYKIVISQEYLNNEEVKLFYSKMNFDYAYRKLDYLLLNLYLSKNNKIDRIYNRLLELRNSFPSLNKLQ</sequence>